<feature type="compositionally biased region" description="Basic residues" evidence="9">
    <location>
        <begin position="85"/>
        <end position="99"/>
    </location>
</feature>
<dbReference type="InterPro" id="IPR036236">
    <property type="entry name" value="Znf_C2H2_sf"/>
</dbReference>
<proteinExistence type="predicted"/>
<keyword evidence="2" id="KW-0479">Metal-binding</keyword>
<protein>
    <recommendedName>
        <fullName evidence="10">C2H2-type domain-containing protein</fullName>
    </recommendedName>
</protein>
<keyword evidence="12" id="KW-1185">Reference proteome</keyword>
<dbReference type="Proteomes" id="UP000594260">
    <property type="component" value="Unplaced"/>
</dbReference>
<feature type="compositionally biased region" description="Low complexity" evidence="9">
    <location>
        <begin position="52"/>
        <end position="69"/>
    </location>
</feature>
<dbReference type="PROSITE" id="PS00028">
    <property type="entry name" value="ZINC_FINGER_C2H2_1"/>
    <property type="match status" value="4"/>
</dbReference>
<evidence type="ECO:0000256" key="3">
    <source>
        <dbReference type="ARBA" id="ARBA00022737"/>
    </source>
</evidence>
<dbReference type="Gene3D" id="3.30.160.60">
    <property type="entry name" value="Classic Zinc Finger"/>
    <property type="match status" value="3"/>
</dbReference>
<evidence type="ECO:0000256" key="1">
    <source>
        <dbReference type="ARBA" id="ARBA00004123"/>
    </source>
</evidence>
<evidence type="ECO:0000256" key="6">
    <source>
        <dbReference type="ARBA" id="ARBA00023125"/>
    </source>
</evidence>
<dbReference type="GO" id="GO:0008270">
    <property type="term" value="F:zinc ion binding"/>
    <property type="evidence" value="ECO:0007669"/>
    <property type="project" value="UniProtKB-KW"/>
</dbReference>
<comment type="subcellular location">
    <subcellularLocation>
        <location evidence="1">Nucleus</location>
    </subcellularLocation>
</comment>
<evidence type="ECO:0000259" key="10">
    <source>
        <dbReference type="PROSITE" id="PS50157"/>
    </source>
</evidence>
<dbReference type="GO" id="GO:0000978">
    <property type="term" value="F:RNA polymerase II cis-regulatory region sequence-specific DNA binding"/>
    <property type="evidence" value="ECO:0007669"/>
    <property type="project" value="TreeGrafter"/>
</dbReference>
<dbReference type="RefSeq" id="XP_022655870.1">
    <property type="nucleotide sequence ID" value="XM_022800135.1"/>
</dbReference>
<dbReference type="FunFam" id="3.30.160.60:FF:000208">
    <property type="entry name" value="zinc finger protein Gfi-1b"/>
    <property type="match status" value="1"/>
</dbReference>
<dbReference type="InterPro" id="IPR013087">
    <property type="entry name" value="Znf_C2H2_type"/>
</dbReference>
<dbReference type="AlphaFoldDB" id="A0A7M7K5B1"/>
<feature type="domain" description="C2H2-type" evidence="10">
    <location>
        <begin position="471"/>
        <end position="498"/>
    </location>
</feature>
<keyword evidence="6" id="KW-0238">DNA-binding</keyword>
<accession>A0A7M7K5B1</accession>
<feature type="region of interest" description="Disordered" evidence="9">
    <location>
        <begin position="1"/>
        <end position="124"/>
    </location>
</feature>
<dbReference type="PANTHER" id="PTHR24404">
    <property type="entry name" value="ZINC FINGER PROTEIN"/>
    <property type="match status" value="1"/>
</dbReference>
<evidence type="ECO:0000313" key="11">
    <source>
        <dbReference type="EnsemblMetazoa" id="XP_022655870"/>
    </source>
</evidence>
<feature type="domain" description="C2H2-type" evidence="10">
    <location>
        <begin position="499"/>
        <end position="526"/>
    </location>
</feature>
<dbReference type="SUPFAM" id="SSF57667">
    <property type="entry name" value="beta-beta-alpha zinc fingers"/>
    <property type="match status" value="2"/>
</dbReference>
<keyword evidence="3" id="KW-0677">Repeat</keyword>
<feature type="domain" description="C2H2-type" evidence="10">
    <location>
        <begin position="527"/>
        <end position="550"/>
    </location>
</feature>
<evidence type="ECO:0000256" key="5">
    <source>
        <dbReference type="ARBA" id="ARBA00022833"/>
    </source>
</evidence>
<dbReference type="GeneID" id="111248207"/>
<evidence type="ECO:0000313" key="12">
    <source>
        <dbReference type="Proteomes" id="UP000594260"/>
    </source>
</evidence>
<dbReference type="Pfam" id="PF00096">
    <property type="entry name" value="zf-C2H2"/>
    <property type="match status" value="3"/>
</dbReference>
<dbReference type="FunFam" id="3.30.160.60:FF:000245">
    <property type="entry name" value="zinc finger protein Gfi-1"/>
    <property type="match status" value="1"/>
</dbReference>
<dbReference type="GO" id="GO:0006357">
    <property type="term" value="P:regulation of transcription by RNA polymerase II"/>
    <property type="evidence" value="ECO:0007669"/>
    <property type="project" value="TreeGrafter"/>
</dbReference>
<feature type="domain" description="C2H2-type" evidence="10">
    <location>
        <begin position="426"/>
        <end position="454"/>
    </location>
</feature>
<name>A0A7M7K5B1_VARDE</name>
<dbReference type="EnsemblMetazoa" id="XM_022800135">
    <property type="protein sequence ID" value="XP_022655870"/>
    <property type="gene ID" value="LOC111248207"/>
</dbReference>
<keyword evidence="4 8" id="KW-0863">Zinc-finger</keyword>
<evidence type="ECO:0000256" key="9">
    <source>
        <dbReference type="SAM" id="MobiDB-lite"/>
    </source>
</evidence>
<keyword evidence="5" id="KW-0862">Zinc</keyword>
<dbReference type="InterPro" id="IPR050589">
    <property type="entry name" value="Ikaros_C2H2-ZF"/>
</dbReference>
<organism evidence="11 12">
    <name type="scientific">Varroa destructor</name>
    <name type="common">Honeybee mite</name>
    <dbReference type="NCBI Taxonomy" id="109461"/>
    <lineage>
        <taxon>Eukaryota</taxon>
        <taxon>Metazoa</taxon>
        <taxon>Ecdysozoa</taxon>
        <taxon>Arthropoda</taxon>
        <taxon>Chelicerata</taxon>
        <taxon>Arachnida</taxon>
        <taxon>Acari</taxon>
        <taxon>Parasitiformes</taxon>
        <taxon>Mesostigmata</taxon>
        <taxon>Gamasina</taxon>
        <taxon>Dermanyssoidea</taxon>
        <taxon>Varroidae</taxon>
        <taxon>Varroa</taxon>
    </lineage>
</organism>
<evidence type="ECO:0000256" key="2">
    <source>
        <dbReference type="ARBA" id="ARBA00022723"/>
    </source>
</evidence>
<reference evidence="11" key="1">
    <citation type="submission" date="2021-01" db="UniProtKB">
        <authorList>
            <consortium name="EnsemblMetazoa"/>
        </authorList>
    </citation>
    <scope>IDENTIFICATION</scope>
</reference>
<dbReference type="GO" id="GO:0005634">
    <property type="term" value="C:nucleus"/>
    <property type="evidence" value="ECO:0007669"/>
    <property type="project" value="UniProtKB-SubCell"/>
</dbReference>
<keyword evidence="7" id="KW-0539">Nucleus</keyword>
<evidence type="ECO:0000256" key="8">
    <source>
        <dbReference type="PROSITE-ProRule" id="PRU00042"/>
    </source>
</evidence>
<dbReference type="GO" id="GO:0003700">
    <property type="term" value="F:DNA-binding transcription factor activity"/>
    <property type="evidence" value="ECO:0007669"/>
    <property type="project" value="TreeGrafter"/>
</dbReference>
<dbReference type="PROSITE" id="PS50157">
    <property type="entry name" value="ZINC_FINGER_C2H2_2"/>
    <property type="match status" value="4"/>
</dbReference>
<sequence>MTSLDGVGETADDSAGSTSASGGGDGGGSDETTAGGSAFRLVTPRLHPVSMTTTTTTTKTTTTATTAATPMAVSAQPPTQALTTPHRHHHNHHHHHSHIHSSSSRRSNTESALPPPTSVTSDANGLTSTVFHSAPTSPLFRSGWPGLLPPPSFWSALSALKCVDGAPPPAAFWPLLGQFYHPPHNNSSTQITGIDSLVTQFRDDSTNISTLHDDDCSPGPPELLPSPVVPDTSEGCDPVDGRDSHSLPDTLLGNINCESINLKPLNLSMSPSELKNIVRPWLHDNVDDPINTNSTNSNNNNNKHISPLTESITPNDSAPMLQHLNHNRNSSVINKNNNDNANHNTNGVISGVSNVSPLLAFDYGEMLRRGGGFRPTTLPTLTTTTTTLSSLSSSLPSSALLLEELGLAHHNQLQQQQHATPSDLYSYCVKCDKMFSSPQGLELHARRAHLGLNIGSSTRTVVRPGSEGRPFACDLCDKTFNHELGLAQHRAVHSAERSFECKQCGKCFKRSSTLSTHLLIHSDTRPYPCEYCGKRFHQKSDMKKHTYIHTVRPVPFQ</sequence>
<evidence type="ECO:0000256" key="4">
    <source>
        <dbReference type="ARBA" id="ARBA00022771"/>
    </source>
</evidence>
<dbReference type="SMART" id="SM00355">
    <property type="entry name" value="ZnF_C2H2"/>
    <property type="match status" value="4"/>
</dbReference>
<dbReference type="PANTHER" id="PTHR24404:SF46">
    <property type="entry name" value="ZINC FINGER PROTEIN GFI-1"/>
    <property type="match status" value="1"/>
</dbReference>
<evidence type="ECO:0000256" key="7">
    <source>
        <dbReference type="ARBA" id="ARBA00023242"/>
    </source>
</evidence>